<evidence type="ECO:0000313" key="3">
    <source>
        <dbReference type="EMBL" id="CAF1571956.1"/>
    </source>
</evidence>
<protein>
    <submittedName>
        <fullName evidence="4">Uncharacterized protein</fullName>
    </submittedName>
</protein>
<reference evidence="4" key="1">
    <citation type="submission" date="2021-02" db="EMBL/GenBank/DDBJ databases">
        <authorList>
            <person name="Nowell W R."/>
        </authorList>
    </citation>
    <scope>NUCLEOTIDE SEQUENCE</scope>
</reference>
<dbReference type="Proteomes" id="UP000663864">
    <property type="component" value="Unassembled WGS sequence"/>
</dbReference>
<dbReference type="Proteomes" id="UP000663889">
    <property type="component" value="Unassembled WGS sequence"/>
</dbReference>
<proteinExistence type="predicted"/>
<sequence length="68" mass="8299">MTSNNSLRLSDKNKENLRKIRTITLKKHQEQVDQLQQQHQDQIDQLQQQIHQVQQQQHVQQQQELNYI</sequence>
<evidence type="ECO:0000313" key="2">
    <source>
        <dbReference type="EMBL" id="CAF1538280.1"/>
    </source>
</evidence>
<accession>A0A820JTX1</accession>
<organism evidence="4 5">
    <name type="scientific">Rotaria sordida</name>
    <dbReference type="NCBI Taxonomy" id="392033"/>
    <lineage>
        <taxon>Eukaryota</taxon>
        <taxon>Metazoa</taxon>
        <taxon>Spiralia</taxon>
        <taxon>Gnathifera</taxon>
        <taxon>Rotifera</taxon>
        <taxon>Eurotatoria</taxon>
        <taxon>Bdelloidea</taxon>
        <taxon>Philodinida</taxon>
        <taxon>Philodinidae</taxon>
        <taxon>Rotaria</taxon>
    </lineage>
</organism>
<dbReference type="AlphaFoldDB" id="A0A820JTX1"/>
<dbReference type="Proteomes" id="UP000663874">
    <property type="component" value="Unassembled WGS sequence"/>
</dbReference>
<dbReference type="EMBL" id="CAJOBE010042002">
    <property type="protein sequence ID" value="CAF4329289.1"/>
    <property type="molecule type" value="Genomic_DNA"/>
</dbReference>
<evidence type="ECO:0000313" key="5">
    <source>
        <dbReference type="Proteomes" id="UP000663874"/>
    </source>
</evidence>
<keyword evidence="1" id="KW-0175">Coiled coil</keyword>
<gene>
    <name evidence="4" type="ORF">FNK824_LOCUS41616</name>
    <name evidence="3" type="ORF">SEV965_LOCUS39620</name>
    <name evidence="2" type="ORF">ZHD862_LOCUS38987</name>
</gene>
<feature type="coiled-coil region" evidence="1">
    <location>
        <begin position="25"/>
        <end position="63"/>
    </location>
</feature>
<name>A0A820JTX1_9BILA</name>
<dbReference type="EMBL" id="CAJNOU010015392">
    <property type="protein sequence ID" value="CAF1571956.1"/>
    <property type="molecule type" value="Genomic_DNA"/>
</dbReference>
<comment type="caution">
    <text evidence="4">The sequence shown here is derived from an EMBL/GenBank/DDBJ whole genome shotgun (WGS) entry which is preliminary data.</text>
</comment>
<dbReference type="EMBL" id="CAJNOT010012568">
    <property type="protein sequence ID" value="CAF1538280.1"/>
    <property type="molecule type" value="Genomic_DNA"/>
</dbReference>
<evidence type="ECO:0000256" key="1">
    <source>
        <dbReference type="SAM" id="Coils"/>
    </source>
</evidence>
<evidence type="ECO:0000313" key="4">
    <source>
        <dbReference type="EMBL" id="CAF4329289.1"/>
    </source>
</evidence>